<dbReference type="Gene3D" id="1.10.10.60">
    <property type="entry name" value="Homeodomain-like"/>
    <property type="match status" value="1"/>
</dbReference>
<keyword evidence="4" id="KW-0560">Oxidoreductase</keyword>
<dbReference type="SUPFAM" id="SSF46689">
    <property type="entry name" value="Homeodomain-like"/>
    <property type="match status" value="1"/>
</dbReference>
<dbReference type="SMART" id="SM00859">
    <property type="entry name" value="Semialdhyde_dh"/>
    <property type="match status" value="1"/>
</dbReference>
<keyword evidence="6" id="KW-0804">Transcription</keyword>
<evidence type="ECO:0000259" key="8">
    <source>
        <dbReference type="PROSITE" id="PS50112"/>
    </source>
</evidence>
<protein>
    <submittedName>
        <fullName evidence="9">Sigma 54-interacting transcriptional regulator</fullName>
    </submittedName>
</protein>
<dbReference type="SMART" id="SM00091">
    <property type="entry name" value="PAS"/>
    <property type="match status" value="2"/>
</dbReference>
<sequence length="691" mass="77550">MKRVLIVGAGKGGSALLEILLNTDRMKIVGMVDIDKNADGLKSAQDLGIPTGSDWGDWIDKDIDIIVEATGDESVLERLLEARDRKTVVIPGTVAYIIAELFEEKESLLDRLKLQTNNQELILHNIRDGMIVINNESKIQFVNKSAERILGLKREEIIGQDIKNVISDTRLPHVLQSRRREVNQKLVLENGRKIITTRIPIINAEDRLIGAFAVFKDITEVVNLAEENTDLKEIKTMLEAIIHSSDEAITVVDENGTGIMINPAYTRITGLKETDIVGKPATADISEGESMHMKVLKTRRGVRGVRMKVGPAKKDVLVNVAPVIVDGKLKGSVGVLHDVSEIKSLTSELRRARQIIRNLEAKYTFDDIIGPSPEMKLALEQAKVGAKTPATVLLRGESGTGKELFAHAIHNESDRKHNKFIRVNCAAIAESILESELFGYEEGAFSGARQGGKKGLFEEANLGSIFLDEIGELSLSMQAKLLRVLQENEIVRVGGTDPISINVRIITATNANLEKAIMNKTFREDLYYRLNRLPIYIPSLKERISDLSELTQHLIGKLNQDYGRSVKSIDQDALEHLEEYHWPGNVRELENVIGRAMIYMDVSEEVIRKEHIPALAATVDNPENTMSLENTFDQDLQGAVDRFEREYIHKVYERNNFNKTRTAKDLNISIRNLYYKLEKHHIEKKSTQDHS</sequence>
<dbReference type="InterPro" id="IPR025944">
    <property type="entry name" value="Sigma_54_int_dom_CS"/>
</dbReference>
<dbReference type="InterPro" id="IPR003593">
    <property type="entry name" value="AAA+_ATPase"/>
</dbReference>
<evidence type="ECO:0000313" key="9">
    <source>
        <dbReference type="EMBL" id="MFC4558758.1"/>
    </source>
</evidence>
<keyword evidence="10" id="KW-1185">Reference proteome</keyword>
<name>A0ABV9DL06_9BACI</name>
<dbReference type="Pfam" id="PF00989">
    <property type="entry name" value="PAS"/>
    <property type="match status" value="1"/>
</dbReference>
<keyword evidence="1" id="KW-0547">Nucleotide-binding</keyword>
<keyword evidence="2" id="KW-0067">ATP-binding</keyword>
<dbReference type="Gene3D" id="3.40.50.720">
    <property type="entry name" value="NAD(P)-binding Rossmann-like Domain"/>
    <property type="match status" value="1"/>
</dbReference>
<dbReference type="SUPFAM" id="SSF52540">
    <property type="entry name" value="P-loop containing nucleoside triphosphate hydrolases"/>
    <property type="match status" value="1"/>
</dbReference>
<proteinExistence type="predicted"/>
<dbReference type="Pfam" id="PF25601">
    <property type="entry name" value="AAA_lid_14"/>
    <property type="match status" value="1"/>
</dbReference>
<dbReference type="PROSITE" id="PS50112">
    <property type="entry name" value="PAS"/>
    <property type="match status" value="2"/>
</dbReference>
<dbReference type="Gene3D" id="1.10.8.60">
    <property type="match status" value="1"/>
</dbReference>
<evidence type="ECO:0000313" key="10">
    <source>
        <dbReference type="Proteomes" id="UP001595989"/>
    </source>
</evidence>
<feature type="domain" description="Sigma-54 factor interaction" evidence="7">
    <location>
        <begin position="368"/>
        <end position="598"/>
    </location>
</feature>
<dbReference type="Pfam" id="PF00158">
    <property type="entry name" value="Sigma54_activat"/>
    <property type="match status" value="1"/>
</dbReference>
<feature type="domain" description="PAS" evidence="8">
    <location>
        <begin position="234"/>
        <end position="285"/>
    </location>
</feature>
<dbReference type="EMBL" id="JBHSFU010000006">
    <property type="protein sequence ID" value="MFC4558758.1"/>
    <property type="molecule type" value="Genomic_DNA"/>
</dbReference>
<dbReference type="CDD" id="cd00009">
    <property type="entry name" value="AAA"/>
    <property type="match status" value="1"/>
</dbReference>
<dbReference type="Pfam" id="PF02954">
    <property type="entry name" value="HTH_8"/>
    <property type="match status" value="1"/>
</dbReference>
<keyword evidence="3" id="KW-0521">NADP</keyword>
<dbReference type="NCBIfam" id="TIGR00229">
    <property type="entry name" value="sensory_box"/>
    <property type="match status" value="2"/>
</dbReference>
<dbReference type="Pfam" id="PF13426">
    <property type="entry name" value="PAS_9"/>
    <property type="match status" value="1"/>
</dbReference>
<accession>A0ABV9DL06</accession>
<dbReference type="PANTHER" id="PTHR32071:SF121">
    <property type="entry name" value="SIGMA L-DEPENDENT TRANSCRIPTIONAL REGULATOR YQIR-RELATED"/>
    <property type="match status" value="1"/>
</dbReference>
<dbReference type="CDD" id="cd00130">
    <property type="entry name" value="PAS"/>
    <property type="match status" value="2"/>
</dbReference>
<dbReference type="SUPFAM" id="SSF55785">
    <property type="entry name" value="PYP-like sensor domain (PAS domain)"/>
    <property type="match status" value="2"/>
</dbReference>
<dbReference type="InterPro" id="IPR000534">
    <property type="entry name" value="Semialdehyde_DH_NAD-bd"/>
</dbReference>
<dbReference type="PROSITE" id="PS50045">
    <property type="entry name" value="SIGMA54_INTERACT_4"/>
    <property type="match status" value="1"/>
</dbReference>
<dbReference type="RefSeq" id="WP_390295918.1">
    <property type="nucleotide sequence ID" value="NZ_JBHSFU010000006.1"/>
</dbReference>
<dbReference type="InterPro" id="IPR058031">
    <property type="entry name" value="AAA_lid_NorR"/>
</dbReference>
<dbReference type="InterPro" id="IPR035965">
    <property type="entry name" value="PAS-like_dom_sf"/>
</dbReference>
<dbReference type="InterPro" id="IPR009057">
    <property type="entry name" value="Homeodomain-like_sf"/>
</dbReference>
<evidence type="ECO:0000256" key="1">
    <source>
        <dbReference type="ARBA" id="ARBA00022741"/>
    </source>
</evidence>
<dbReference type="Gene3D" id="3.30.450.20">
    <property type="entry name" value="PAS domain"/>
    <property type="match status" value="2"/>
</dbReference>
<organism evidence="9 10">
    <name type="scientific">Virgibacillus kekensis</name>
    <dbReference type="NCBI Taxonomy" id="202261"/>
    <lineage>
        <taxon>Bacteria</taxon>
        <taxon>Bacillati</taxon>
        <taxon>Bacillota</taxon>
        <taxon>Bacilli</taxon>
        <taxon>Bacillales</taxon>
        <taxon>Bacillaceae</taxon>
        <taxon>Virgibacillus</taxon>
    </lineage>
</organism>
<dbReference type="InterPro" id="IPR000846">
    <property type="entry name" value="DapB_N"/>
</dbReference>
<evidence type="ECO:0000256" key="5">
    <source>
        <dbReference type="ARBA" id="ARBA00023015"/>
    </source>
</evidence>
<evidence type="ECO:0000256" key="6">
    <source>
        <dbReference type="ARBA" id="ARBA00023163"/>
    </source>
</evidence>
<dbReference type="SUPFAM" id="SSF51735">
    <property type="entry name" value="NAD(P)-binding Rossmann-fold domains"/>
    <property type="match status" value="1"/>
</dbReference>
<evidence type="ECO:0000256" key="4">
    <source>
        <dbReference type="ARBA" id="ARBA00023002"/>
    </source>
</evidence>
<gene>
    <name evidence="9" type="ORF">ACFO3D_11100</name>
</gene>
<evidence type="ECO:0000256" key="2">
    <source>
        <dbReference type="ARBA" id="ARBA00022840"/>
    </source>
</evidence>
<dbReference type="PROSITE" id="PS00688">
    <property type="entry name" value="SIGMA54_INTERACT_3"/>
    <property type="match status" value="1"/>
</dbReference>
<dbReference type="Pfam" id="PF01113">
    <property type="entry name" value="DapB_N"/>
    <property type="match status" value="1"/>
</dbReference>
<evidence type="ECO:0000256" key="3">
    <source>
        <dbReference type="ARBA" id="ARBA00022857"/>
    </source>
</evidence>
<dbReference type="InterPro" id="IPR027417">
    <property type="entry name" value="P-loop_NTPase"/>
</dbReference>
<dbReference type="InterPro" id="IPR002078">
    <property type="entry name" value="Sigma_54_int"/>
</dbReference>
<dbReference type="Proteomes" id="UP001595989">
    <property type="component" value="Unassembled WGS sequence"/>
</dbReference>
<feature type="domain" description="PAS" evidence="8">
    <location>
        <begin position="115"/>
        <end position="185"/>
    </location>
</feature>
<keyword evidence="5" id="KW-0805">Transcription regulation</keyword>
<dbReference type="InterPro" id="IPR002197">
    <property type="entry name" value="HTH_Fis"/>
</dbReference>
<comment type="caution">
    <text evidence="9">The sequence shown here is derived from an EMBL/GenBank/DDBJ whole genome shotgun (WGS) entry which is preliminary data.</text>
</comment>
<dbReference type="InterPro" id="IPR025662">
    <property type="entry name" value="Sigma_54_int_dom_ATP-bd_1"/>
</dbReference>
<evidence type="ECO:0000259" key="7">
    <source>
        <dbReference type="PROSITE" id="PS50045"/>
    </source>
</evidence>
<dbReference type="SMART" id="SM00382">
    <property type="entry name" value="AAA"/>
    <property type="match status" value="1"/>
</dbReference>
<dbReference type="InterPro" id="IPR013767">
    <property type="entry name" value="PAS_fold"/>
</dbReference>
<dbReference type="PANTHER" id="PTHR32071">
    <property type="entry name" value="TRANSCRIPTIONAL REGULATORY PROTEIN"/>
    <property type="match status" value="1"/>
</dbReference>
<dbReference type="InterPro" id="IPR036291">
    <property type="entry name" value="NAD(P)-bd_dom_sf"/>
</dbReference>
<reference evidence="10" key="1">
    <citation type="journal article" date="2019" name="Int. J. Syst. Evol. Microbiol.">
        <title>The Global Catalogue of Microorganisms (GCM) 10K type strain sequencing project: providing services to taxonomists for standard genome sequencing and annotation.</title>
        <authorList>
            <consortium name="The Broad Institute Genomics Platform"/>
            <consortium name="The Broad Institute Genome Sequencing Center for Infectious Disease"/>
            <person name="Wu L."/>
            <person name="Ma J."/>
        </authorList>
    </citation>
    <scope>NUCLEOTIDE SEQUENCE [LARGE SCALE GENOMIC DNA]</scope>
    <source>
        <strain evidence="10">CGMCC 4.7426</strain>
    </source>
</reference>
<dbReference type="PROSITE" id="PS00675">
    <property type="entry name" value="SIGMA54_INTERACT_1"/>
    <property type="match status" value="1"/>
</dbReference>
<dbReference type="Gene3D" id="3.40.50.300">
    <property type="entry name" value="P-loop containing nucleotide triphosphate hydrolases"/>
    <property type="match status" value="1"/>
</dbReference>
<dbReference type="InterPro" id="IPR000014">
    <property type="entry name" value="PAS"/>
</dbReference>